<keyword evidence="2" id="KW-1185">Reference proteome</keyword>
<name>A0AAW0BS24_9AGAR</name>
<sequence>MPANDVRAPHPQHVYAADVLLVSCLPPPPTTHHHYDASTCSRAVAVVAVAVAVAASSTSSFSVDNNDHGWRVV</sequence>
<protein>
    <submittedName>
        <fullName evidence="1">Uncharacterized protein</fullName>
    </submittedName>
</protein>
<evidence type="ECO:0000313" key="1">
    <source>
        <dbReference type="EMBL" id="KAK7029091.1"/>
    </source>
</evidence>
<gene>
    <name evidence="1" type="ORF">R3P38DRAFT_3189257</name>
</gene>
<evidence type="ECO:0000313" key="2">
    <source>
        <dbReference type="Proteomes" id="UP001362999"/>
    </source>
</evidence>
<proteinExistence type="predicted"/>
<dbReference type="AlphaFoldDB" id="A0AAW0BS24"/>
<dbReference type="Proteomes" id="UP001362999">
    <property type="component" value="Unassembled WGS sequence"/>
</dbReference>
<accession>A0AAW0BS24</accession>
<reference evidence="1 2" key="1">
    <citation type="journal article" date="2024" name="J Genomics">
        <title>Draft genome sequencing and assembly of Favolaschia claudopus CIRM-BRFM 2984 isolated from oak limbs.</title>
        <authorList>
            <person name="Navarro D."/>
            <person name="Drula E."/>
            <person name="Chaduli D."/>
            <person name="Cazenave R."/>
            <person name="Ahrendt S."/>
            <person name="Wang J."/>
            <person name="Lipzen A."/>
            <person name="Daum C."/>
            <person name="Barry K."/>
            <person name="Grigoriev I.V."/>
            <person name="Favel A."/>
            <person name="Rosso M.N."/>
            <person name="Martin F."/>
        </authorList>
    </citation>
    <scope>NUCLEOTIDE SEQUENCE [LARGE SCALE GENOMIC DNA]</scope>
    <source>
        <strain evidence="1 2">CIRM-BRFM 2984</strain>
    </source>
</reference>
<comment type="caution">
    <text evidence="1">The sequence shown here is derived from an EMBL/GenBank/DDBJ whole genome shotgun (WGS) entry which is preliminary data.</text>
</comment>
<organism evidence="1 2">
    <name type="scientific">Favolaschia claudopus</name>
    <dbReference type="NCBI Taxonomy" id="2862362"/>
    <lineage>
        <taxon>Eukaryota</taxon>
        <taxon>Fungi</taxon>
        <taxon>Dikarya</taxon>
        <taxon>Basidiomycota</taxon>
        <taxon>Agaricomycotina</taxon>
        <taxon>Agaricomycetes</taxon>
        <taxon>Agaricomycetidae</taxon>
        <taxon>Agaricales</taxon>
        <taxon>Marasmiineae</taxon>
        <taxon>Mycenaceae</taxon>
        <taxon>Favolaschia</taxon>
    </lineage>
</organism>
<dbReference type="EMBL" id="JAWWNJ010000027">
    <property type="protein sequence ID" value="KAK7029091.1"/>
    <property type="molecule type" value="Genomic_DNA"/>
</dbReference>